<comment type="caution">
    <text evidence="7">The sequence shown here is derived from an EMBL/GenBank/DDBJ whole genome shotgun (WGS) entry which is preliminary data.</text>
</comment>
<evidence type="ECO:0000256" key="5">
    <source>
        <dbReference type="ARBA" id="ARBA00023237"/>
    </source>
</evidence>
<gene>
    <name evidence="7" type="ORF">CARN2_2063</name>
</gene>
<dbReference type="GO" id="GO:0019867">
    <property type="term" value="C:outer membrane"/>
    <property type="evidence" value="ECO:0007669"/>
    <property type="project" value="InterPro"/>
</dbReference>
<accession>E6PLJ5</accession>
<evidence type="ECO:0000259" key="6">
    <source>
        <dbReference type="PROSITE" id="PS51779"/>
    </source>
</evidence>
<name>E6PLJ5_9ZZZZ</name>
<dbReference type="InterPro" id="IPR034746">
    <property type="entry name" value="POTRA"/>
</dbReference>
<dbReference type="InterPro" id="IPR039910">
    <property type="entry name" value="D15-like"/>
</dbReference>
<dbReference type="PANTHER" id="PTHR12815">
    <property type="entry name" value="SORTING AND ASSEMBLY MACHINERY SAMM50 PROTEIN FAMILY MEMBER"/>
    <property type="match status" value="1"/>
</dbReference>
<reference evidence="7" key="1">
    <citation type="submission" date="2009-10" db="EMBL/GenBank/DDBJ databases">
        <title>Diversity of trophic interactions inside an arsenic-rich microbial ecosystem.</title>
        <authorList>
            <person name="Bertin P.N."/>
            <person name="Heinrich-Salmeron A."/>
            <person name="Pelletier E."/>
            <person name="Goulhen-Chollet F."/>
            <person name="Arsene-Ploetze F."/>
            <person name="Gallien S."/>
            <person name="Calteau A."/>
            <person name="Vallenet D."/>
            <person name="Casiot C."/>
            <person name="Chane-Woon-Ming B."/>
            <person name="Giloteaux L."/>
            <person name="Barakat M."/>
            <person name="Bonnefoy V."/>
            <person name="Bruneel O."/>
            <person name="Chandler M."/>
            <person name="Cleiss J."/>
            <person name="Duran R."/>
            <person name="Elbaz-Poulichet F."/>
            <person name="Fonknechten N."/>
            <person name="Lauga B."/>
            <person name="Mornico D."/>
            <person name="Ortet P."/>
            <person name="Schaeffer C."/>
            <person name="Siguier P."/>
            <person name="Alexander Thil Smith A."/>
            <person name="Van Dorsselaer A."/>
            <person name="Weissenbach J."/>
            <person name="Medigue C."/>
            <person name="Le Paslier D."/>
        </authorList>
    </citation>
    <scope>NUCLEOTIDE SEQUENCE</scope>
</reference>
<organism evidence="7">
    <name type="scientific">mine drainage metagenome</name>
    <dbReference type="NCBI Taxonomy" id="410659"/>
    <lineage>
        <taxon>unclassified sequences</taxon>
        <taxon>metagenomes</taxon>
        <taxon>ecological metagenomes</taxon>
    </lineage>
</organism>
<dbReference type="Pfam" id="PF01103">
    <property type="entry name" value="Omp85"/>
    <property type="match status" value="1"/>
</dbReference>
<dbReference type="Gene3D" id="2.40.160.50">
    <property type="entry name" value="membrane protein fhac: a member of the omp85/tpsb transporter family"/>
    <property type="match status" value="1"/>
</dbReference>
<protein>
    <submittedName>
        <fullName evidence="7">Putative outer membrane protein, antigen</fullName>
    </submittedName>
</protein>
<feature type="domain" description="POTRA" evidence="6">
    <location>
        <begin position="259"/>
        <end position="333"/>
    </location>
</feature>
<dbReference type="Pfam" id="PF07244">
    <property type="entry name" value="POTRA"/>
    <property type="match status" value="1"/>
</dbReference>
<evidence type="ECO:0000256" key="3">
    <source>
        <dbReference type="ARBA" id="ARBA00022729"/>
    </source>
</evidence>
<evidence type="ECO:0000313" key="7">
    <source>
        <dbReference type="EMBL" id="CBH95796.1"/>
    </source>
</evidence>
<dbReference type="EMBL" id="CABM01000011">
    <property type="protein sequence ID" value="CBH95796.1"/>
    <property type="molecule type" value="Genomic_DNA"/>
</dbReference>
<dbReference type="Gene3D" id="3.10.20.310">
    <property type="entry name" value="membrane protein fhac"/>
    <property type="match status" value="2"/>
</dbReference>
<keyword evidence="2" id="KW-0812">Transmembrane</keyword>
<dbReference type="AlphaFoldDB" id="E6PLJ5"/>
<keyword evidence="4" id="KW-0472">Membrane</keyword>
<proteinExistence type="predicted"/>
<dbReference type="InterPro" id="IPR000184">
    <property type="entry name" value="Bac_surfAg_D15"/>
</dbReference>
<evidence type="ECO:0000256" key="1">
    <source>
        <dbReference type="ARBA" id="ARBA00004370"/>
    </source>
</evidence>
<comment type="subcellular location">
    <subcellularLocation>
        <location evidence="1">Membrane</location>
    </subcellularLocation>
</comment>
<keyword evidence="5" id="KW-0998">Cell outer membrane</keyword>
<dbReference type="PANTHER" id="PTHR12815:SF47">
    <property type="entry name" value="TRANSLOCATION AND ASSEMBLY MODULE SUBUNIT TAMA"/>
    <property type="match status" value="1"/>
</dbReference>
<dbReference type="InterPro" id="IPR010827">
    <property type="entry name" value="BamA/TamA_POTRA"/>
</dbReference>
<keyword evidence="3" id="KW-0732">Signal</keyword>
<evidence type="ECO:0000256" key="2">
    <source>
        <dbReference type="ARBA" id="ARBA00022692"/>
    </source>
</evidence>
<dbReference type="PROSITE" id="PS51779">
    <property type="entry name" value="POTRA"/>
    <property type="match status" value="1"/>
</dbReference>
<sequence>MPRKYAAVPPIRRLRAAARRRLWAGLLLGAFWALAAPVAAAAPAPSASASAAPGVLAASAPQTAASGAEGASAGAPAAAASQPSMQPSYDVRIDAPEALRGMLAQYLEIERWRFFPGITPTQLRGLVDKIPRQADDLLAAEGYFAPQVKATLNAAARPPLVEVQVQAGEPTRVSSLDLQVNGPDGQPDAPLAAKLRHDWSLADGQVFRSAAWETAKSNALLTLLTQRYPAARIAQSQARVDPKRHGAALSLVLDTGPGYSFGPVQVEGLKRYPETIVQRLAPFQPGQPYAQAKLLEYQQLLQGSSYFRTATVAAPLAEAQGTTLPVQVQVVEYKPQKLGLGVGYSSNTGARTQVDYENLNILGRAWRFTSALKLETLLQSLSAGLAFPRVANGSRYSLSADVQHANIQGLTTRSLILGGQRQRLDGPIDTVLSLQYITERQDVAGYGSTTAQALMPNYSWTRRRLDNPIDPSSGSLVNAQIGAGSKAVLSDQNFIRLVLRGVQYIPLGTRNQLILRGEVGSVLSPSANGIPQQELFRAGGIGSVRGYAYQSLGVTEGDAIVGGRALLTASAEAVHWLTPQWGASVFYDRGDAANSFGALKTVAGYGIGARWRSPAGIISVDLAYGQATQSYRLQFNAGVNF</sequence>
<evidence type="ECO:0000256" key="4">
    <source>
        <dbReference type="ARBA" id="ARBA00023136"/>
    </source>
</evidence>